<protein>
    <submittedName>
        <fullName evidence="1">Uncharacterized protein</fullName>
    </submittedName>
</protein>
<organism evidence="1">
    <name type="scientific">uncultured Rubrobacteraceae bacterium</name>
    <dbReference type="NCBI Taxonomy" id="349277"/>
    <lineage>
        <taxon>Bacteria</taxon>
        <taxon>Bacillati</taxon>
        <taxon>Actinomycetota</taxon>
        <taxon>Rubrobacteria</taxon>
        <taxon>Rubrobacterales</taxon>
        <taxon>Rubrobacteraceae</taxon>
        <taxon>environmental samples</taxon>
    </lineage>
</organism>
<name>A0A6J4RIE4_9ACTN</name>
<reference evidence="1" key="1">
    <citation type="submission" date="2020-02" db="EMBL/GenBank/DDBJ databases">
        <authorList>
            <person name="Meier V. D."/>
        </authorList>
    </citation>
    <scope>NUCLEOTIDE SEQUENCE</scope>
    <source>
        <strain evidence="1">AVDCRST_MAG25</strain>
    </source>
</reference>
<evidence type="ECO:0000313" key="1">
    <source>
        <dbReference type="EMBL" id="CAA9474166.1"/>
    </source>
</evidence>
<dbReference type="EMBL" id="CADCVI010000142">
    <property type="protein sequence ID" value="CAA9474166.1"/>
    <property type="molecule type" value="Genomic_DNA"/>
</dbReference>
<dbReference type="AlphaFoldDB" id="A0A6J4RIE4"/>
<sequence length="47" mass="5086">MARMMQDLQSPLPVGFCTAYRSFSCTEATFGDQSPNYMNGSASCLGL</sequence>
<gene>
    <name evidence="1" type="ORF">AVDCRST_MAG25-2270</name>
</gene>
<accession>A0A6J4RIE4</accession>
<proteinExistence type="predicted"/>